<reference evidence="1" key="1">
    <citation type="submission" date="2022-08" db="EMBL/GenBank/DDBJ databases">
        <title>Novel sulfate-reducing endosymbionts in the free-living metamonad Anaeramoeba.</title>
        <authorList>
            <person name="Jerlstrom-Hultqvist J."/>
            <person name="Cepicka I."/>
            <person name="Gallot-Lavallee L."/>
            <person name="Salas-Leiva D."/>
            <person name="Curtis B.A."/>
            <person name="Zahonova K."/>
            <person name="Pipaliya S."/>
            <person name="Dacks J."/>
            <person name="Roger A.J."/>
        </authorList>
    </citation>
    <scope>NUCLEOTIDE SEQUENCE</scope>
    <source>
        <strain evidence="1">Schooner1</strain>
    </source>
</reference>
<evidence type="ECO:0000313" key="2">
    <source>
        <dbReference type="Proteomes" id="UP001150062"/>
    </source>
</evidence>
<organism evidence="1 2">
    <name type="scientific">Anaeramoeba flamelloides</name>
    <dbReference type="NCBI Taxonomy" id="1746091"/>
    <lineage>
        <taxon>Eukaryota</taxon>
        <taxon>Metamonada</taxon>
        <taxon>Anaeramoebidae</taxon>
        <taxon>Anaeramoeba</taxon>
    </lineage>
</organism>
<name>A0ABQ8XH88_9EUKA</name>
<proteinExistence type="predicted"/>
<dbReference type="Pfam" id="PF08737">
    <property type="entry name" value="Rgp1"/>
    <property type="match status" value="1"/>
</dbReference>
<protein>
    <submittedName>
        <fullName evidence="1">Reduced growth phenotype 1 rgp1</fullName>
    </submittedName>
</protein>
<dbReference type="InterPro" id="IPR014848">
    <property type="entry name" value="Rgp1"/>
</dbReference>
<comment type="caution">
    <text evidence="1">The sequence shown here is derived from an EMBL/GenBank/DDBJ whole genome shotgun (WGS) entry which is preliminary data.</text>
</comment>
<dbReference type="PANTHER" id="PTHR12507">
    <property type="entry name" value="REDUCED GROWTH PHENOTYPE 1 RGP1, YEAST -RELATED"/>
    <property type="match status" value="1"/>
</dbReference>
<dbReference type="Gene3D" id="2.60.40.640">
    <property type="match status" value="1"/>
</dbReference>
<dbReference type="Proteomes" id="UP001150062">
    <property type="component" value="Unassembled WGS sequence"/>
</dbReference>
<dbReference type="EMBL" id="JAOAOG010000300">
    <property type="protein sequence ID" value="KAJ6231407.1"/>
    <property type="molecule type" value="Genomic_DNA"/>
</dbReference>
<accession>A0ABQ8XH88</accession>
<dbReference type="InterPro" id="IPR014752">
    <property type="entry name" value="Arrestin-like_C"/>
</dbReference>
<evidence type="ECO:0000313" key="1">
    <source>
        <dbReference type="EMBL" id="KAJ6231407.1"/>
    </source>
</evidence>
<sequence>MQDLKVNWKFDHEFYFPGSEVNCKLIFKSTPTVKQPKSIPLFYVSGKTKGLIDSRLVKLKQNSKRSEKKQFGVGDLETKSGEVLFETESQIVCTDISIQPFKKYSCNYKITLPNWIPPTFHGTSITILYYILINYQSSINNISSIKIPLRIFCTSSGK</sequence>
<gene>
    <name evidence="1" type="ORF">M0813_05833</name>
</gene>
<keyword evidence="2" id="KW-1185">Reference proteome</keyword>